<reference evidence="1" key="1">
    <citation type="submission" date="2015-04" db="UniProtKB">
        <authorList>
            <consortium name="EnsemblPlants"/>
        </authorList>
    </citation>
    <scope>IDENTIFICATION</scope>
</reference>
<evidence type="ECO:0000313" key="2">
    <source>
        <dbReference type="Proteomes" id="UP000026962"/>
    </source>
</evidence>
<evidence type="ECO:0000313" key="1">
    <source>
        <dbReference type="EnsemblPlants" id="OPUNC07G11280.1"/>
    </source>
</evidence>
<protein>
    <submittedName>
        <fullName evidence="1">Uncharacterized protein</fullName>
    </submittedName>
</protein>
<sequence length="278" mass="31323">MVAHGERAMVAVRGVTHPPSPPSATRAEIETISSLADANEVLENRGINQVEEINQVQFCLHERTSLVAATKCMSECDQELIPLEAHIAELKRLLLLPDNEIEDIGPDILQRDPGLQQVLYLHPPFPLYPEYEYHPPPQLRIPYQPAYTTDEERENARSRDCHAQRAWWHTNLTLLVTKKKILEGKRIDLERGLRSEMKKALESQSDLGQFDQWLGKRSWPCCCQVSLADLCCSMLPSNRDSGAGGNVVGQGDDRSGKAGQLYCHISIKIQEFIVGYNK</sequence>
<dbReference type="eggNOG" id="ENOG502R4BV">
    <property type="taxonomic scope" value="Eukaryota"/>
</dbReference>
<accession>A0A0E0LJZ7</accession>
<dbReference type="Proteomes" id="UP000026962">
    <property type="component" value="Chromosome 7"/>
</dbReference>
<organism evidence="1">
    <name type="scientific">Oryza punctata</name>
    <name type="common">Red rice</name>
    <dbReference type="NCBI Taxonomy" id="4537"/>
    <lineage>
        <taxon>Eukaryota</taxon>
        <taxon>Viridiplantae</taxon>
        <taxon>Streptophyta</taxon>
        <taxon>Embryophyta</taxon>
        <taxon>Tracheophyta</taxon>
        <taxon>Spermatophyta</taxon>
        <taxon>Magnoliopsida</taxon>
        <taxon>Liliopsida</taxon>
        <taxon>Poales</taxon>
        <taxon>Poaceae</taxon>
        <taxon>BOP clade</taxon>
        <taxon>Oryzoideae</taxon>
        <taxon>Oryzeae</taxon>
        <taxon>Oryzinae</taxon>
        <taxon>Oryza</taxon>
    </lineage>
</organism>
<keyword evidence="2" id="KW-1185">Reference proteome</keyword>
<proteinExistence type="predicted"/>
<name>A0A0E0LJZ7_ORYPU</name>
<dbReference type="AlphaFoldDB" id="A0A0E0LJZ7"/>
<dbReference type="Gramene" id="OPUNC07G11280.1">
    <property type="protein sequence ID" value="OPUNC07G11280.1"/>
    <property type="gene ID" value="OPUNC07G11280"/>
</dbReference>
<dbReference type="HOGENOM" id="CLU_1002516_0_0_1"/>
<dbReference type="OMA" id="NRIMEEP"/>
<dbReference type="EnsemblPlants" id="OPUNC07G11280.1">
    <property type="protein sequence ID" value="OPUNC07G11280.1"/>
    <property type="gene ID" value="OPUNC07G11280"/>
</dbReference>
<reference evidence="1" key="2">
    <citation type="submission" date="2018-05" db="EMBL/GenBank/DDBJ databases">
        <title>OpunRS2 (Oryza punctata Reference Sequence Version 2).</title>
        <authorList>
            <person name="Zhang J."/>
            <person name="Kudrna D."/>
            <person name="Lee S."/>
            <person name="Talag J."/>
            <person name="Welchert J."/>
            <person name="Wing R.A."/>
        </authorList>
    </citation>
    <scope>NUCLEOTIDE SEQUENCE [LARGE SCALE GENOMIC DNA]</scope>
</reference>